<evidence type="ECO:0000256" key="2">
    <source>
        <dbReference type="ARBA" id="ARBA00023026"/>
    </source>
</evidence>
<dbReference type="PANTHER" id="PTHR33657:SF8">
    <property type="entry name" value="DOMAIN PROTEIN, PUTATIVE (AFU_ORTHOLOGUE AFUA_5G00600)-RELATED"/>
    <property type="match status" value="1"/>
</dbReference>
<dbReference type="PIRSF" id="PIRSF029958">
    <property type="entry name" value="Necrosis-inducing_protein"/>
    <property type="match status" value="1"/>
</dbReference>
<sequence>MHFTTLSAFLFAVTGAIAAPVSDADTPRLAARDIIDHDKVVALPETIPNDKVGSAYKKFQPWLRTVGDGCWSYPAVDKDGNTSGGLAVSGRPSGGCRESSGQVYVRSAAYNDRYAIMYSWYMPKDQGTSGLGLIGHRHEWEDIVVWIDSIDAAEPTMVGISASAHGGYNKYNSPPEGLFQEGTSRPFIKYYQDVAFFGTHSLDTDDALGGEQPMVQYEMMPEPARQALETTDFGDANFPMRNDRFTDQLAKAWPF</sequence>
<comment type="similarity">
    <text evidence="1">Belongs to the Necrosis inducing protein (NPP1) family.</text>
</comment>
<keyword evidence="3" id="KW-0732">Signal</keyword>
<evidence type="ECO:0000256" key="3">
    <source>
        <dbReference type="SAM" id="SignalP"/>
    </source>
</evidence>
<feature type="chain" id="PRO_5002482353" description="Necrosis-and ethylene-inducing protein 1" evidence="3">
    <location>
        <begin position="19"/>
        <end position="255"/>
    </location>
</feature>
<dbReference type="Pfam" id="PF05630">
    <property type="entry name" value="NPP1"/>
    <property type="match status" value="1"/>
</dbReference>
<comment type="caution">
    <text evidence="4">The sequence shown here is derived from an EMBL/GenBank/DDBJ whole genome shotgun (WGS) entry which is preliminary data.</text>
</comment>
<keyword evidence="2" id="KW-0843">Virulence</keyword>
<name>A0A0F4ZBF8_9PEZI</name>
<organism evidence="4 5">
    <name type="scientific">Thielaviopsis punctulata</name>
    <dbReference type="NCBI Taxonomy" id="72032"/>
    <lineage>
        <taxon>Eukaryota</taxon>
        <taxon>Fungi</taxon>
        <taxon>Dikarya</taxon>
        <taxon>Ascomycota</taxon>
        <taxon>Pezizomycotina</taxon>
        <taxon>Sordariomycetes</taxon>
        <taxon>Hypocreomycetidae</taxon>
        <taxon>Microascales</taxon>
        <taxon>Ceratocystidaceae</taxon>
        <taxon>Thielaviopsis</taxon>
    </lineage>
</organism>
<dbReference type="EMBL" id="LAEV01001665">
    <property type="protein sequence ID" value="KKA27476.1"/>
    <property type="molecule type" value="Genomic_DNA"/>
</dbReference>
<reference evidence="4 5" key="1">
    <citation type="submission" date="2015-03" db="EMBL/GenBank/DDBJ databases">
        <authorList>
            <person name="Radwan O."/>
            <person name="Al-Naeli F.A."/>
            <person name="Rendon G.A."/>
            <person name="Fields C."/>
        </authorList>
    </citation>
    <scope>NUCLEOTIDE SEQUENCE [LARGE SCALE GENOMIC DNA]</scope>
    <source>
        <strain evidence="4">CR-DP1</strain>
    </source>
</reference>
<dbReference type="Proteomes" id="UP000033483">
    <property type="component" value="Unassembled WGS sequence"/>
</dbReference>
<dbReference type="PANTHER" id="PTHR33657">
    <property type="entry name" value="DOMAIN PROTEIN, PUTATIVE (AFU_ORTHOLOGUE AFUA_5G00600)-RELATED"/>
    <property type="match status" value="1"/>
</dbReference>
<evidence type="ECO:0000313" key="4">
    <source>
        <dbReference type="EMBL" id="KKA27476.1"/>
    </source>
</evidence>
<accession>A0A0F4ZBF8</accession>
<keyword evidence="5" id="KW-1185">Reference proteome</keyword>
<dbReference type="AlphaFoldDB" id="A0A0F4ZBF8"/>
<dbReference type="OrthoDB" id="89086at2759"/>
<feature type="signal peptide" evidence="3">
    <location>
        <begin position="1"/>
        <end position="18"/>
    </location>
</feature>
<proteinExistence type="inferred from homology"/>
<gene>
    <name evidence="4" type="ORF">TD95_001966</name>
</gene>
<evidence type="ECO:0000256" key="1">
    <source>
        <dbReference type="ARBA" id="ARBA00009520"/>
    </source>
</evidence>
<dbReference type="InterPro" id="IPR008701">
    <property type="entry name" value="NPP1"/>
</dbReference>
<protein>
    <recommendedName>
        <fullName evidence="6">Necrosis-and ethylene-inducing protein 1</fullName>
    </recommendedName>
</protein>
<evidence type="ECO:0000313" key="5">
    <source>
        <dbReference type="Proteomes" id="UP000033483"/>
    </source>
</evidence>
<evidence type="ECO:0008006" key="6">
    <source>
        <dbReference type="Google" id="ProtNLM"/>
    </source>
</evidence>